<evidence type="ECO:0000256" key="6">
    <source>
        <dbReference type="ARBA" id="ARBA00023295"/>
    </source>
</evidence>
<keyword evidence="3" id="KW-0929">Antimicrobial</keyword>
<dbReference type="Proteomes" id="UP001168821">
    <property type="component" value="Unassembled WGS sequence"/>
</dbReference>
<dbReference type="PROSITE" id="PS51909">
    <property type="entry name" value="LYSOZYME_I"/>
    <property type="match status" value="1"/>
</dbReference>
<feature type="chain" id="PRO_5041300539" description="lysozyme" evidence="8">
    <location>
        <begin position="20"/>
        <end position="196"/>
    </location>
</feature>
<dbReference type="EC" id="3.2.1.17" evidence="2"/>
<keyword evidence="7" id="KW-0812">Transmembrane</keyword>
<comment type="caution">
    <text evidence="9">The sequence shown here is derived from an EMBL/GenBank/DDBJ whole genome shotgun (WGS) entry which is preliminary data.</text>
</comment>
<keyword evidence="7" id="KW-1133">Transmembrane helix</keyword>
<keyword evidence="7" id="KW-0472">Membrane</keyword>
<evidence type="ECO:0000256" key="1">
    <source>
        <dbReference type="ARBA" id="ARBA00000632"/>
    </source>
</evidence>
<feature type="transmembrane region" description="Helical" evidence="7">
    <location>
        <begin position="29"/>
        <end position="52"/>
    </location>
</feature>
<evidence type="ECO:0000313" key="9">
    <source>
        <dbReference type="EMBL" id="KAJ3645797.1"/>
    </source>
</evidence>
<keyword evidence="4" id="KW-0081">Bacteriolytic enzyme</keyword>
<comment type="catalytic activity">
    <reaction evidence="1">
        <text>Hydrolysis of (1-&gt;4)-beta-linkages between N-acetylmuramic acid and N-acetyl-D-glucosamine residues in a peptidoglycan and between N-acetyl-D-glucosamine residues in chitodextrins.</text>
        <dbReference type="EC" id="3.2.1.17"/>
    </reaction>
</comment>
<reference evidence="9" key="1">
    <citation type="journal article" date="2023" name="G3 (Bethesda)">
        <title>Whole genome assemblies of Zophobas morio and Tenebrio molitor.</title>
        <authorList>
            <person name="Kaur S."/>
            <person name="Stinson S.A."/>
            <person name="diCenzo G.C."/>
        </authorList>
    </citation>
    <scope>NUCLEOTIDE SEQUENCE</scope>
    <source>
        <strain evidence="9">QUZm001</strain>
    </source>
</reference>
<keyword evidence="10" id="KW-1185">Reference proteome</keyword>
<sequence length="196" mass="22186">MKIFVTFVFVVILVASCKGKDFSLFEKKIALGEVDIILVFYGLHTILLILGIKSYMGTDMQTCFNCLCHARTGCYSRINCAKYSINFDYWKTANSPVVDVDDEPETQQSYKKCMRNENCILATLDQYADAIGHMDCNCDGTFDCKDRFAIHLFGSECTNPKFPENYVTRFNSCSKEAGTKTMLIEEGYDGCTPEVF</sequence>
<protein>
    <recommendedName>
        <fullName evidence="2">lysozyme</fullName>
        <ecNumber evidence="2">3.2.1.17</ecNumber>
    </recommendedName>
</protein>
<gene>
    <name evidence="9" type="ORF">Zmor_023429</name>
</gene>
<dbReference type="GO" id="GO:0003796">
    <property type="term" value="F:lysozyme activity"/>
    <property type="evidence" value="ECO:0007669"/>
    <property type="project" value="UniProtKB-EC"/>
</dbReference>
<proteinExistence type="predicted"/>
<keyword evidence="5" id="KW-0378">Hydrolase</keyword>
<keyword evidence="6" id="KW-0326">Glycosidase</keyword>
<evidence type="ECO:0000256" key="5">
    <source>
        <dbReference type="ARBA" id="ARBA00022801"/>
    </source>
</evidence>
<accession>A0AA38HZC0</accession>
<evidence type="ECO:0000256" key="2">
    <source>
        <dbReference type="ARBA" id="ARBA00012732"/>
    </source>
</evidence>
<evidence type="ECO:0000313" key="10">
    <source>
        <dbReference type="Proteomes" id="UP001168821"/>
    </source>
</evidence>
<dbReference type="Pfam" id="PF05497">
    <property type="entry name" value="Destabilase"/>
    <property type="match status" value="1"/>
</dbReference>
<evidence type="ECO:0000256" key="8">
    <source>
        <dbReference type="SAM" id="SignalP"/>
    </source>
</evidence>
<dbReference type="GO" id="GO:0031640">
    <property type="term" value="P:killing of cells of another organism"/>
    <property type="evidence" value="ECO:0007669"/>
    <property type="project" value="UniProtKB-KW"/>
</dbReference>
<dbReference type="AlphaFoldDB" id="A0AA38HZC0"/>
<evidence type="ECO:0000256" key="3">
    <source>
        <dbReference type="ARBA" id="ARBA00022529"/>
    </source>
</evidence>
<organism evidence="9 10">
    <name type="scientific">Zophobas morio</name>
    <dbReference type="NCBI Taxonomy" id="2755281"/>
    <lineage>
        <taxon>Eukaryota</taxon>
        <taxon>Metazoa</taxon>
        <taxon>Ecdysozoa</taxon>
        <taxon>Arthropoda</taxon>
        <taxon>Hexapoda</taxon>
        <taxon>Insecta</taxon>
        <taxon>Pterygota</taxon>
        <taxon>Neoptera</taxon>
        <taxon>Endopterygota</taxon>
        <taxon>Coleoptera</taxon>
        <taxon>Polyphaga</taxon>
        <taxon>Cucujiformia</taxon>
        <taxon>Tenebrionidae</taxon>
        <taxon>Zophobas</taxon>
    </lineage>
</organism>
<evidence type="ECO:0000256" key="7">
    <source>
        <dbReference type="SAM" id="Phobius"/>
    </source>
</evidence>
<dbReference type="GO" id="GO:0042742">
    <property type="term" value="P:defense response to bacterium"/>
    <property type="evidence" value="ECO:0007669"/>
    <property type="project" value="UniProtKB-KW"/>
</dbReference>
<dbReference type="EMBL" id="JALNTZ010000007">
    <property type="protein sequence ID" value="KAJ3645797.1"/>
    <property type="molecule type" value="Genomic_DNA"/>
</dbReference>
<evidence type="ECO:0000256" key="4">
    <source>
        <dbReference type="ARBA" id="ARBA00022638"/>
    </source>
</evidence>
<dbReference type="InterPro" id="IPR008597">
    <property type="entry name" value="Invert_lysozyme"/>
</dbReference>
<dbReference type="PROSITE" id="PS51257">
    <property type="entry name" value="PROKAR_LIPOPROTEIN"/>
    <property type="match status" value="1"/>
</dbReference>
<name>A0AA38HZC0_9CUCU</name>
<feature type="signal peptide" evidence="8">
    <location>
        <begin position="1"/>
        <end position="19"/>
    </location>
</feature>
<keyword evidence="8" id="KW-0732">Signal</keyword>
<dbReference type="Gene3D" id="1.10.530.10">
    <property type="match status" value="1"/>
</dbReference>